<proteinExistence type="predicted"/>
<feature type="region of interest" description="Disordered" evidence="1">
    <location>
        <begin position="21"/>
        <end position="69"/>
    </location>
</feature>
<dbReference type="PANTHER" id="PTHR33047">
    <property type="entry name" value="PROTEIN TAR1"/>
    <property type="match status" value="1"/>
</dbReference>
<name>A0AAV7DQ24_ARIFI</name>
<reference evidence="2 3" key="1">
    <citation type="submission" date="2021-07" db="EMBL/GenBank/DDBJ databases">
        <title>The Aristolochia fimbriata genome: insights into angiosperm evolution, floral development and chemical biosynthesis.</title>
        <authorList>
            <person name="Jiao Y."/>
        </authorList>
    </citation>
    <scope>NUCLEOTIDE SEQUENCE [LARGE SCALE GENOMIC DNA]</scope>
    <source>
        <strain evidence="2">IBCAS-2021</strain>
        <tissue evidence="2">Leaf</tissue>
    </source>
</reference>
<dbReference type="EMBL" id="JAINDJ010000021">
    <property type="protein sequence ID" value="KAG9438680.1"/>
    <property type="molecule type" value="Genomic_DNA"/>
</dbReference>
<protein>
    <submittedName>
        <fullName evidence="2">Uncharacterized protein</fullName>
    </submittedName>
</protein>
<gene>
    <name evidence="2" type="ORF">H6P81_021369</name>
</gene>
<evidence type="ECO:0000313" key="2">
    <source>
        <dbReference type="EMBL" id="KAG9438680.1"/>
    </source>
</evidence>
<dbReference type="Proteomes" id="UP000825729">
    <property type="component" value="Unassembled WGS sequence"/>
</dbReference>
<sequence>MARHLATLRESYRIPLVRTSSESAVRRGEGPKGAFDPIPPGDAATRSRPGGTLRAVHRQPGGLGLGPRAQPSEPILFEIYGSILPTSLAYIVPSTRGCSPWRPDAVMIRPGVGGTFGPPVFKGARATGTCSGVAVLFQPLDPTSG</sequence>
<comment type="caution">
    <text evidence="2">The sequence shown here is derived from an EMBL/GenBank/DDBJ whole genome shotgun (WGS) entry which is preliminary data.</text>
</comment>
<accession>A0AAV7DQ24</accession>
<evidence type="ECO:0000256" key="1">
    <source>
        <dbReference type="SAM" id="MobiDB-lite"/>
    </source>
</evidence>
<dbReference type="PANTHER" id="PTHR33047:SF8">
    <property type="entry name" value="REGULATOR OF RDNA TRANSCRIPTION PROTEIN 15"/>
    <property type="match status" value="1"/>
</dbReference>
<evidence type="ECO:0000313" key="3">
    <source>
        <dbReference type="Proteomes" id="UP000825729"/>
    </source>
</evidence>
<dbReference type="InterPro" id="IPR052997">
    <property type="entry name" value="RRT15-like"/>
</dbReference>
<organism evidence="2 3">
    <name type="scientific">Aristolochia fimbriata</name>
    <name type="common">White veined hardy Dutchman's pipe vine</name>
    <dbReference type="NCBI Taxonomy" id="158543"/>
    <lineage>
        <taxon>Eukaryota</taxon>
        <taxon>Viridiplantae</taxon>
        <taxon>Streptophyta</taxon>
        <taxon>Embryophyta</taxon>
        <taxon>Tracheophyta</taxon>
        <taxon>Spermatophyta</taxon>
        <taxon>Magnoliopsida</taxon>
        <taxon>Magnoliidae</taxon>
        <taxon>Piperales</taxon>
        <taxon>Aristolochiaceae</taxon>
        <taxon>Aristolochia</taxon>
    </lineage>
</organism>
<keyword evidence="3" id="KW-1185">Reference proteome</keyword>
<dbReference type="AlphaFoldDB" id="A0AAV7DQ24"/>